<organism evidence="1 2">
    <name type="scientific">Stylosanthes scabra</name>
    <dbReference type="NCBI Taxonomy" id="79078"/>
    <lineage>
        <taxon>Eukaryota</taxon>
        <taxon>Viridiplantae</taxon>
        <taxon>Streptophyta</taxon>
        <taxon>Embryophyta</taxon>
        <taxon>Tracheophyta</taxon>
        <taxon>Spermatophyta</taxon>
        <taxon>Magnoliopsida</taxon>
        <taxon>eudicotyledons</taxon>
        <taxon>Gunneridae</taxon>
        <taxon>Pentapetalae</taxon>
        <taxon>rosids</taxon>
        <taxon>fabids</taxon>
        <taxon>Fabales</taxon>
        <taxon>Fabaceae</taxon>
        <taxon>Papilionoideae</taxon>
        <taxon>50 kb inversion clade</taxon>
        <taxon>dalbergioids sensu lato</taxon>
        <taxon>Dalbergieae</taxon>
        <taxon>Pterocarpus clade</taxon>
        <taxon>Stylosanthes</taxon>
    </lineage>
</organism>
<name>A0ABU6UH60_9FABA</name>
<dbReference type="Proteomes" id="UP001341840">
    <property type="component" value="Unassembled WGS sequence"/>
</dbReference>
<dbReference type="EMBL" id="JASCZI010121025">
    <property type="protein sequence ID" value="MED6159003.1"/>
    <property type="molecule type" value="Genomic_DNA"/>
</dbReference>
<evidence type="ECO:0008006" key="3">
    <source>
        <dbReference type="Google" id="ProtNLM"/>
    </source>
</evidence>
<gene>
    <name evidence="1" type="ORF">PIB30_038240</name>
</gene>
<dbReference type="PANTHER" id="PTHR47718:SF13">
    <property type="entry name" value="OS09G0290500 PROTEIN"/>
    <property type="match status" value="1"/>
</dbReference>
<reference evidence="1 2" key="1">
    <citation type="journal article" date="2023" name="Plants (Basel)">
        <title>Bridging the Gap: Combining Genomics and Transcriptomics Approaches to Understand Stylosanthes scabra, an Orphan Legume from the Brazilian Caatinga.</title>
        <authorList>
            <person name="Ferreira-Neto J.R.C."/>
            <person name="da Silva M.D."/>
            <person name="Binneck E."/>
            <person name="de Melo N.F."/>
            <person name="da Silva R.H."/>
            <person name="de Melo A.L.T.M."/>
            <person name="Pandolfi V."/>
            <person name="Bustamante F.O."/>
            <person name="Brasileiro-Vidal A.C."/>
            <person name="Benko-Iseppon A.M."/>
        </authorList>
    </citation>
    <scope>NUCLEOTIDE SEQUENCE [LARGE SCALE GENOMIC DNA]</scope>
    <source>
        <tissue evidence="1">Leaves</tissue>
    </source>
</reference>
<protein>
    <recommendedName>
        <fullName evidence="3">Protein FAR1-RELATED SEQUENCE</fullName>
    </recommendedName>
</protein>
<sequence length="179" mass="20593">MVEGSSNPQDLNSNHELEQLDEQMEFACNVDEEYIPKVEMTFVKCAKANEFYKKTSDIPEAEKTNPMSPANCSARIYIHIQKKTQLYVISKVILQHSHPCSADLAEMLPQHRENTAGGHHGLNFIEKDVRNYITREACNVSEEEDAKELGKYFLRMKESNPNFFYELILDDDKGIKNAF</sequence>
<accession>A0ABU6UH60</accession>
<evidence type="ECO:0000313" key="2">
    <source>
        <dbReference type="Proteomes" id="UP001341840"/>
    </source>
</evidence>
<dbReference type="PANTHER" id="PTHR47718">
    <property type="entry name" value="OS01G0519700 PROTEIN"/>
    <property type="match status" value="1"/>
</dbReference>
<keyword evidence="2" id="KW-1185">Reference proteome</keyword>
<comment type="caution">
    <text evidence="1">The sequence shown here is derived from an EMBL/GenBank/DDBJ whole genome shotgun (WGS) entry which is preliminary data.</text>
</comment>
<evidence type="ECO:0000313" key="1">
    <source>
        <dbReference type="EMBL" id="MED6159003.1"/>
    </source>
</evidence>
<proteinExistence type="predicted"/>